<sequence length="530" mass="58669">MAPNDQNDRARTALALQASTTQTQTSQFQLHTDMQTDVTCTNRWDRGQYSLAEVPVCDSSSDDHLLAGQEELRDPDEPHKVDPPHVAHPRRLHEPQPRECCNTATPSPYVDGGSAVCNILTQTNQSRLPAGQPDMLQKLLGECSSIAYNDRAKRYAVKKRKEVMGALIDNNDPRLNNDENCNVRSENETVVTNTQLHCIETQCELGSGDGQYDSHSFPAKYLVYSLMDLDTGLLVDFELVQKGMVKGELERAACENIMENAEVTTAVRMAAVCRLTIWRSDVTHCNTSAEVTTAVRMAAVCRLTIWCSDVTHCNTSAEVTTAVRMAAVYRLTIWRSDVTHCNTSAEVTTAVRMAAVYRLTIWRSDVTHCNTSAEVTTAVRMAAVCRLTIWCSDVTHCNTSAEVTTAVRMAAVCRLTIWCSDVTHCNTSAEVTTAVRMAAVYRLTIWRSDVTHCNTSAEVTTAVRMAAVYRLTIWRSDAPRMTPFSNLPSPQLRPPPKKSHYTVHATGRLPSKGGLPGCCRLLPCNPLRIT</sequence>
<evidence type="ECO:0000256" key="1">
    <source>
        <dbReference type="SAM" id="MobiDB-lite"/>
    </source>
</evidence>
<evidence type="ECO:0000313" key="2">
    <source>
        <dbReference type="EMBL" id="KAJ8867152.1"/>
    </source>
</evidence>
<organism evidence="2 3">
    <name type="scientific">Dryococelus australis</name>
    <dbReference type="NCBI Taxonomy" id="614101"/>
    <lineage>
        <taxon>Eukaryota</taxon>
        <taxon>Metazoa</taxon>
        <taxon>Ecdysozoa</taxon>
        <taxon>Arthropoda</taxon>
        <taxon>Hexapoda</taxon>
        <taxon>Insecta</taxon>
        <taxon>Pterygota</taxon>
        <taxon>Neoptera</taxon>
        <taxon>Polyneoptera</taxon>
        <taxon>Phasmatodea</taxon>
        <taxon>Verophasmatodea</taxon>
        <taxon>Anareolatae</taxon>
        <taxon>Phasmatidae</taxon>
        <taxon>Eurycanthinae</taxon>
        <taxon>Dryococelus</taxon>
    </lineage>
</organism>
<evidence type="ECO:0000313" key="3">
    <source>
        <dbReference type="Proteomes" id="UP001159363"/>
    </source>
</evidence>
<reference evidence="2 3" key="1">
    <citation type="submission" date="2023-02" db="EMBL/GenBank/DDBJ databases">
        <title>LHISI_Scaffold_Assembly.</title>
        <authorList>
            <person name="Stuart O.P."/>
            <person name="Cleave R."/>
            <person name="Magrath M.J.L."/>
            <person name="Mikheyev A.S."/>
        </authorList>
    </citation>
    <scope>NUCLEOTIDE SEQUENCE [LARGE SCALE GENOMIC DNA]</scope>
    <source>
        <strain evidence="2">Daus_M_001</strain>
        <tissue evidence="2">Leg muscle</tissue>
    </source>
</reference>
<feature type="region of interest" description="Disordered" evidence="1">
    <location>
        <begin position="71"/>
        <end position="98"/>
    </location>
</feature>
<comment type="caution">
    <text evidence="2">The sequence shown here is derived from an EMBL/GenBank/DDBJ whole genome shotgun (WGS) entry which is preliminary data.</text>
</comment>
<keyword evidence="3" id="KW-1185">Reference proteome</keyword>
<gene>
    <name evidence="2" type="ORF">PR048_033016</name>
</gene>
<feature type="compositionally biased region" description="Basic and acidic residues" evidence="1">
    <location>
        <begin position="71"/>
        <end position="85"/>
    </location>
</feature>
<proteinExistence type="predicted"/>
<dbReference type="Proteomes" id="UP001159363">
    <property type="component" value="Chromosome 15"/>
</dbReference>
<protein>
    <submittedName>
        <fullName evidence="2">Uncharacterized protein</fullName>
    </submittedName>
</protein>
<accession>A0ABQ9G513</accession>
<name>A0ABQ9G513_9NEOP</name>
<dbReference type="EMBL" id="JARBHB010000016">
    <property type="protein sequence ID" value="KAJ8867152.1"/>
    <property type="molecule type" value="Genomic_DNA"/>
</dbReference>